<keyword evidence="3" id="KW-1185">Reference proteome</keyword>
<comment type="caution">
    <text evidence="2">The sequence shown here is derived from an EMBL/GenBank/DDBJ whole genome shotgun (WGS) entry which is preliminary data.</text>
</comment>
<feature type="chain" id="PRO_5007880991" evidence="1">
    <location>
        <begin position="20"/>
        <end position="148"/>
    </location>
</feature>
<proteinExistence type="predicted"/>
<evidence type="ECO:0000313" key="2">
    <source>
        <dbReference type="EMBL" id="OAA33289.1"/>
    </source>
</evidence>
<sequence>MQLSTIVLAVAVLASGTVGSPVRNGDETVSIAPAAPPSDNNNNTTEGTVKAKFWESSHGCPWDSDECLMWPFWQQNGADIFPVAEMQCARSKKAHTARCGGFLWLTCQCYVRARANGSWSLVQDGDDAGAVDQGVVQDEEAEVGAAVI</sequence>
<dbReference type="EMBL" id="AZGY01000001">
    <property type="protein sequence ID" value="OAA33289.1"/>
    <property type="molecule type" value="Genomic_DNA"/>
</dbReference>
<keyword evidence="1" id="KW-0732">Signal</keyword>
<feature type="signal peptide" evidence="1">
    <location>
        <begin position="1"/>
        <end position="19"/>
    </location>
</feature>
<dbReference type="AlphaFoldDB" id="A0A166V5I1"/>
<protein>
    <submittedName>
        <fullName evidence="2">Uncharacterized protein</fullName>
    </submittedName>
</protein>
<reference evidence="2 3" key="1">
    <citation type="journal article" date="2016" name="Genome Biol. Evol.">
        <title>Divergent and convergent evolution of fungal pathogenicity.</title>
        <authorList>
            <person name="Shang Y."/>
            <person name="Xiao G."/>
            <person name="Zheng P."/>
            <person name="Cen K."/>
            <person name="Zhan S."/>
            <person name="Wang C."/>
        </authorList>
    </citation>
    <scope>NUCLEOTIDE SEQUENCE [LARGE SCALE GENOMIC DNA]</scope>
    <source>
        <strain evidence="2 3">RCEF 2490</strain>
    </source>
</reference>
<dbReference type="Proteomes" id="UP000078544">
    <property type="component" value="Unassembled WGS sequence"/>
</dbReference>
<organism evidence="2 3">
    <name type="scientific">Moelleriella libera RCEF 2490</name>
    <dbReference type="NCBI Taxonomy" id="1081109"/>
    <lineage>
        <taxon>Eukaryota</taxon>
        <taxon>Fungi</taxon>
        <taxon>Dikarya</taxon>
        <taxon>Ascomycota</taxon>
        <taxon>Pezizomycotina</taxon>
        <taxon>Sordariomycetes</taxon>
        <taxon>Hypocreomycetidae</taxon>
        <taxon>Hypocreales</taxon>
        <taxon>Clavicipitaceae</taxon>
        <taxon>Moelleriella</taxon>
    </lineage>
</organism>
<evidence type="ECO:0000313" key="3">
    <source>
        <dbReference type="Proteomes" id="UP000078544"/>
    </source>
</evidence>
<accession>A0A166V5I1</accession>
<evidence type="ECO:0000256" key="1">
    <source>
        <dbReference type="SAM" id="SignalP"/>
    </source>
</evidence>
<gene>
    <name evidence="2" type="ORF">AAL_00754</name>
</gene>
<name>A0A166V5I1_9HYPO</name>